<dbReference type="EMBL" id="ANIY01004215">
    <property type="protein sequence ID" value="ETP30769.1"/>
    <property type="molecule type" value="Genomic_DNA"/>
</dbReference>
<evidence type="ECO:0000313" key="2">
    <source>
        <dbReference type="Proteomes" id="UP000018948"/>
    </source>
</evidence>
<accession>W2Y9A0</accession>
<evidence type="ECO:0000313" key="1">
    <source>
        <dbReference type="EMBL" id="ETP30769.1"/>
    </source>
</evidence>
<name>W2Y9A0_PHYNI</name>
<dbReference type="Gene3D" id="3.60.21.10">
    <property type="match status" value="1"/>
</dbReference>
<sequence>MGQLVRELTSIYLIADSNGNHETTSSGHLNMYPLPERRAPGGGELPRLHQASGGVEGTQLEWVKSDLEKVDRSVASRIVVIRHNQYYNTGRAHQCQRSSTIFEMNEDDVKKCWNGAYYWRTVYSEPQRCQMAKWEEAF</sequence>
<dbReference type="AlphaFoldDB" id="W2Y9A0"/>
<dbReference type="InterPro" id="IPR029052">
    <property type="entry name" value="Metallo-depent_PP-like"/>
</dbReference>
<protein>
    <submittedName>
        <fullName evidence="1">Uncharacterized protein</fullName>
    </submittedName>
</protein>
<organism evidence="1 2">
    <name type="scientific">Phytophthora nicotianae P10297</name>
    <dbReference type="NCBI Taxonomy" id="1317064"/>
    <lineage>
        <taxon>Eukaryota</taxon>
        <taxon>Sar</taxon>
        <taxon>Stramenopiles</taxon>
        <taxon>Oomycota</taxon>
        <taxon>Peronosporomycetes</taxon>
        <taxon>Peronosporales</taxon>
        <taxon>Peronosporaceae</taxon>
        <taxon>Phytophthora</taxon>
    </lineage>
</organism>
<dbReference type="Proteomes" id="UP000018948">
    <property type="component" value="Unassembled WGS sequence"/>
</dbReference>
<gene>
    <name evidence="1" type="ORF">F442_20298</name>
</gene>
<proteinExistence type="predicted"/>
<reference evidence="1 2" key="1">
    <citation type="submission" date="2013-11" db="EMBL/GenBank/DDBJ databases">
        <title>The Genome Sequence of Phytophthora parasitica P10297.</title>
        <authorList>
            <consortium name="The Broad Institute Genomics Platform"/>
            <person name="Russ C."/>
            <person name="Tyler B."/>
            <person name="Panabieres F."/>
            <person name="Shan W."/>
            <person name="Tripathy S."/>
            <person name="Grunwald N."/>
            <person name="Machado M."/>
            <person name="Johnson C.S."/>
            <person name="Walker B."/>
            <person name="Young S.K."/>
            <person name="Zeng Q."/>
            <person name="Gargeya S."/>
            <person name="Fitzgerald M."/>
            <person name="Haas B."/>
            <person name="Abouelleil A."/>
            <person name="Allen A.W."/>
            <person name="Alvarado L."/>
            <person name="Arachchi H.M."/>
            <person name="Berlin A.M."/>
            <person name="Chapman S.B."/>
            <person name="Gainer-Dewar J."/>
            <person name="Goldberg J."/>
            <person name="Griggs A."/>
            <person name="Gujja S."/>
            <person name="Hansen M."/>
            <person name="Howarth C."/>
            <person name="Imamovic A."/>
            <person name="Ireland A."/>
            <person name="Larimer J."/>
            <person name="McCowan C."/>
            <person name="Murphy C."/>
            <person name="Pearson M."/>
            <person name="Poon T.W."/>
            <person name="Priest M."/>
            <person name="Roberts A."/>
            <person name="Saif S."/>
            <person name="Shea T."/>
            <person name="Sisk P."/>
            <person name="Sykes S."/>
            <person name="Wortman J."/>
            <person name="Nusbaum C."/>
            <person name="Birren B."/>
        </authorList>
    </citation>
    <scope>NUCLEOTIDE SEQUENCE [LARGE SCALE GENOMIC DNA]</scope>
    <source>
        <strain evidence="1 2">P10297</strain>
    </source>
</reference>
<comment type="caution">
    <text evidence="1">The sequence shown here is derived from an EMBL/GenBank/DDBJ whole genome shotgun (WGS) entry which is preliminary data.</text>
</comment>